<evidence type="ECO:0000256" key="1">
    <source>
        <dbReference type="SAM" id="MobiDB-lite"/>
    </source>
</evidence>
<feature type="region of interest" description="Disordered" evidence="1">
    <location>
        <begin position="266"/>
        <end position="285"/>
    </location>
</feature>
<name>A0A5S3PLH5_9RHOB</name>
<keyword evidence="3" id="KW-1185">Reference proteome</keyword>
<protein>
    <submittedName>
        <fullName evidence="2">Energy transducer TonB</fullName>
    </submittedName>
</protein>
<sequence>MHAGHYISGVGHLALIGWLLLGDVFAAEPLPIDMTPVSVISQAEYEAMMAAQTGPQSVTEVAQPAAPQEAPQAPDVSPATDQATAQTAPAQSPTPPAEVPPQAAEPAPPQPPRADVSDTAPVLPEPPSEVAVLVPDVSDRPVPRASERVAPEPVAQPEPEATPDEVAQEAIAPSTEGEAVEEPREATAPEAAATEIVTEAEKPAAAPRQSSRPPSRRPDPLPETARVEDTTPAQPTAAAPEPAAAPAAQADKSAINDALAEALGAATPSAPAPAAPQGPPLTSGEREALRVAVSSCWNVGSLSSEALRTIVVVSVGMQPDGKPINASIRLASSSGGSEGAARQAFEAARRAIILCGSKGFDLPQEKFGQWQDIEITFNPERMRNK</sequence>
<dbReference type="Gene3D" id="3.30.1150.10">
    <property type="match status" value="1"/>
</dbReference>
<dbReference type="Proteomes" id="UP000309550">
    <property type="component" value="Unassembled WGS sequence"/>
</dbReference>
<organism evidence="2 3">
    <name type="scientific">Sulfitobacter sabulilitoris</name>
    <dbReference type="NCBI Taxonomy" id="2562655"/>
    <lineage>
        <taxon>Bacteria</taxon>
        <taxon>Pseudomonadati</taxon>
        <taxon>Pseudomonadota</taxon>
        <taxon>Alphaproteobacteria</taxon>
        <taxon>Rhodobacterales</taxon>
        <taxon>Roseobacteraceae</taxon>
        <taxon>Sulfitobacter</taxon>
    </lineage>
</organism>
<accession>A0A5S3PLH5</accession>
<proteinExistence type="predicted"/>
<comment type="caution">
    <text evidence="2">The sequence shown here is derived from an EMBL/GenBank/DDBJ whole genome shotgun (WGS) entry which is preliminary data.</text>
</comment>
<reference evidence="2 3" key="1">
    <citation type="submission" date="2019-05" db="EMBL/GenBank/DDBJ databases">
        <title>Sulfitobacter sabulilitoris sp. nov., isolated from a marine sand.</title>
        <authorList>
            <person name="Yoon J.-H."/>
        </authorList>
    </citation>
    <scope>NUCLEOTIDE SEQUENCE [LARGE SCALE GENOMIC DNA]</scope>
    <source>
        <strain evidence="2 3">HSMS-29</strain>
    </source>
</reference>
<dbReference type="EMBL" id="VANS01000001">
    <property type="protein sequence ID" value="TMM55249.1"/>
    <property type="molecule type" value="Genomic_DNA"/>
</dbReference>
<gene>
    <name evidence="2" type="ORF">FDT80_06725</name>
</gene>
<feature type="compositionally biased region" description="Low complexity" evidence="1">
    <location>
        <begin position="62"/>
        <end position="91"/>
    </location>
</feature>
<dbReference type="OrthoDB" id="7161229at2"/>
<feature type="compositionally biased region" description="Pro residues" evidence="1">
    <location>
        <begin position="270"/>
        <end position="279"/>
    </location>
</feature>
<feature type="compositionally biased region" description="Basic and acidic residues" evidence="1">
    <location>
        <begin position="216"/>
        <end position="229"/>
    </location>
</feature>
<dbReference type="AlphaFoldDB" id="A0A5S3PLH5"/>
<evidence type="ECO:0000313" key="2">
    <source>
        <dbReference type="EMBL" id="TMM55249.1"/>
    </source>
</evidence>
<dbReference type="RefSeq" id="WP_138661418.1">
    <property type="nucleotide sequence ID" value="NZ_VANS01000001.1"/>
</dbReference>
<feature type="compositionally biased region" description="Low complexity" evidence="1">
    <location>
        <begin position="188"/>
        <end position="213"/>
    </location>
</feature>
<evidence type="ECO:0000313" key="3">
    <source>
        <dbReference type="Proteomes" id="UP000309550"/>
    </source>
</evidence>
<feature type="compositionally biased region" description="Basic and acidic residues" evidence="1">
    <location>
        <begin position="137"/>
        <end position="150"/>
    </location>
</feature>
<feature type="region of interest" description="Disordered" evidence="1">
    <location>
        <begin position="56"/>
        <end position="251"/>
    </location>
</feature>
<feature type="compositionally biased region" description="Low complexity" evidence="1">
    <location>
        <begin position="230"/>
        <end position="251"/>
    </location>
</feature>